<dbReference type="Proteomes" id="UP000600101">
    <property type="component" value="Unassembled WGS sequence"/>
</dbReference>
<dbReference type="RefSeq" id="WP_186771991.1">
    <property type="nucleotide sequence ID" value="NZ_JACOMF010000025.1"/>
</dbReference>
<name>A0A9X0R1Q9_9PROT</name>
<dbReference type="AlphaFoldDB" id="A0A9X0R1Q9"/>
<comment type="caution">
    <text evidence="1">The sequence shown here is derived from an EMBL/GenBank/DDBJ whole genome shotgun (WGS) entry which is preliminary data.</text>
</comment>
<evidence type="ECO:0000313" key="1">
    <source>
        <dbReference type="EMBL" id="MBC4017228.1"/>
    </source>
</evidence>
<keyword evidence="2" id="KW-1185">Reference proteome</keyword>
<organism evidence="1 2">
    <name type="scientific">Siccirubricoccus deserti</name>
    <dbReference type="NCBI Taxonomy" id="2013562"/>
    <lineage>
        <taxon>Bacteria</taxon>
        <taxon>Pseudomonadati</taxon>
        <taxon>Pseudomonadota</taxon>
        <taxon>Alphaproteobacteria</taxon>
        <taxon>Acetobacterales</taxon>
        <taxon>Roseomonadaceae</taxon>
        <taxon>Siccirubricoccus</taxon>
    </lineage>
</organism>
<proteinExistence type="predicted"/>
<accession>A0A9X0R1Q9</accession>
<sequence>MEPALDVRLQRVFDRVKLVSGIGDPDAGTMCVMSLVACLAGEGYTDRPTCASPLIRIFAIKINDHMPAEARQRLKPFAPRILGTNDGRDGERAEVLRRALAEELLAELSGQRRAPAGTSNGSLARHFWTRLRKYQLQRRIKALLGRARMNDGPGAGIALASGAAQLLVVCARDTRDAGEAEQYWNSAIGLLDRLCDVGASERRAPGLAPDRLGRLNAHGTSAGRRSVVPDELHPFWTAGLPGGTGAPHRR</sequence>
<protein>
    <submittedName>
        <fullName evidence="1">Uncharacterized protein</fullName>
    </submittedName>
</protein>
<reference evidence="1" key="1">
    <citation type="submission" date="2020-08" db="EMBL/GenBank/DDBJ databases">
        <authorList>
            <person name="Hu Y."/>
            <person name="Nguyen S.V."/>
            <person name="Li F."/>
            <person name="Fanning S."/>
        </authorList>
    </citation>
    <scope>NUCLEOTIDE SEQUENCE</scope>
    <source>
        <strain evidence="1">SYSU D8009</strain>
    </source>
</reference>
<dbReference type="EMBL" id="JACOMF010000025">
    <property type="protein sequence ID" value="MBC4017228.1"/>
    <property type="molecule type" value="Genomic_DNA"/>
</dbReference>
<evidence type="ECO:0000313" key="2">
    <source>
        <dbReference type="Proteomes" id="UP000600101"/>
    </source>
</evidence>
<gene>
    <name evidence="1" type="ORF">H7965_18120</name>
</gene>